<keyword evidence="6 8" id="KW-1133">Transmembrane helix</keyword>
<feature type="transmembrane region" description="Helical" evidence="8">
    <location>
        <begin position="218"/>
        <end position="237"/>
    </location>
</feature>
<dbReference type="Gene3D" id="1.20.1530.20">
    <property type="match status" value="1"/>
</dbReference>
<organism evidence="9 10">
    <name type="scientific">Crocosphaera chwakensis CCY0110</name>
    <dbReference type="NCBI Taxonomy" id="391612"/>
    <lineage>
        <taxon>Bacteria</taxon>
        <taxon>Bacillati</taxon>
        <taxon>Cyanobacteriota</taxon>
        <taxon>Cyanophyceae</taxon>
        <taxon>Oscillatoriophycideae</taxon>
        <taxon>Chroococcales</taxon>
        <taxon>Aphanothecaceae</taxon>
        <taxon>Crocosphaera</taxon>
        <taxon>Crocosphaera chwakensis</taxon>
    </lineage>
</organism>
<feature type="transmembrane region" description="Helical" evidence="8">
    <location>
        <begin position="123"/>
        <end position="143"/>
    </location>
</feature>
<dbReference type="RefSeq" id="WP_008272478.1">
    <property type="nucleotide sequence ID" value="NZ_AAXW01000001.1"/>
</dbReference>
<evidence type="ECO:0000256" key="3">
    <source>
        <dbReference type="ARBA" id="ARBA00022448"/>
    </source>
</evidence>
<accession>A3IGP8</accession>
<keyword evidence="3" id="KW-0813">Transport</keyword>
<dbReference type="InterPro" id="IPR038770">
    <property type="entry name" value="Na+/solute_symporter_sf"/>
</dbReference>
<proteinExistence type="inferred from homology"/>
<evidence type="ECO:0000256" key="1">
    <source>
        <dbReference type="ARBA" id="ARBA00004651"/>
    </source>
</evidence>
<evidence type="ECO:0000256" key="8">
    <source>
        <dbReference type="SAM" id="Phobius"/>
    </source>
</evidence>
<name>A3IGP8_9CHRO</name>
<dbReference type="EMBL" id="AAXW01000001">
    <property type="protein sequence ID" value="EAZ94140.1"/>
    <property type="molecule type" value="Genomic_DNA"/>
</dbReference>
<dbReference type="GO" id="GO:0005886">
    <property type="term" value="C:plasma membrane"/>
    <property type="evidence" value="ECO:0007669"/>
    <property type="project" value="UniProtKB-SubCell"/>
</dbReference>
<evidence type="ECO:0000256" key="5">
    <source>
        <dbReference type="ARBA" id="ARBA00022692"/>
    </source>
</evidence>
<comment type="caution">
    <text evidence="9">The sequence shown here is derived from an EMBL/GenBank/DDBJ whole genome shotgun (WGS) entry which is preliminary data.</text>
</comment>
<feature type="transmembrane region" description="Helical" evidence="8">
    <location>
        <begin position="7"/>
        <end position="25"/>
    </location>
</feature>
<dbReference type="AlphaFoldDB" id="A3IGP8"/>
<evidence type="ECO:0000313" key="9">
    <source>
        <dbReference type="EMBL" id="EAZ94140.1"/>
    </source>
</evidence>
<evidence type="ECO:0000256" key="4">
    <source>
        <dbReference type="ARBA" id="ARBA00022475"/>
    </source>
</evidence>
<evidence type="ECO:0000256" key="6">
    <source>
        <dbReference type="ARBA" id="ARBA00022989"/>
    </source>
</evidence>
<dbReference type="eggNOG" id="COG0679">
    <property type="taxonomic scope" value="Bacteria"/>
</dbReference>
<feature type="transmembrane region" description="Helical" evidence="8">
    <location>
        <begin position="275"/>
        <end position="294"/>
    </location>
</feature>
<feature type="transmembrane region" description="Helical" evidence="8">
    <location>
        <begin position="186"/>
        <end position="206"/>
    </location>
</feature>
<keyword evidence="5 8" id="KW-0812">Transmembrane</keyword>
<protein>
    <submittedName>
        <fullName evidence="9">Transporter</fullName>
    </submittedName>
</protein>
<dbReference type="PANTHER" id="PTHR36838:SF1">
    <property type="entry name" value="SLR1864 PROTEIN"/>
    <property type="match status" value="1"/>
</dbReference>
<keyword evidence="4" id="KW-1003">Cell membrane</keyword>
<feature type="transmembrane region" description="Helical" evidence="8">
    <location>
        <begin position="155"/>
        <end position="174"/>
    </location>
</feature>
<keyword evidence="7 8" id="KW-0472">Membrane</keyword>
<keyword evidence="10" id="KW-1185">Reference proteome</keyword>
<dbReference type="InterPro" id="IPR004776">
    <property type="entry name" value="Mem_transp_PIN-like"/>
</dbReference>
<comment type="similarity">
    <text evidence="2">Belongs to the auxin efflux carrier (TC 2.A.69) family.</text>
</comment>
<evidence type="ECO:0000256" key="7">
    <source>
        <dbReference type="ARBA" id="ARBA00023136"/>
    </source>
</evidence>
<reference evidence="9 10" key="1">
    <citation type="submission" date="2007-03" db="EMBL/GenBank/DDBJ databases">
        <authorList>
            <person name="Stal L."/>
            <person name="Ferriera S."/>
            <person name="Johnson J."/>
            <person name="Kravitz S."/>
            <person name="Beeson K."/>
            <person name="Sutton G."/>
            <person name="Rogers Y.-H."/>
            <person name="Friedman R."/>
            <person name="Frazier M."/>
            <person name="Venter J.C."/>
        </authorList>
    </citation>
    <scope>NUCLEOTIDE SEQUENCE [LARGE SCALE GENOMIC DNA]</scope>
    <source>
        <strain evidence="9 10">CCY0110</strain>
    </source>
</reference>
<dbReference type="PANTHER" id="PTHR36838">
    <property type="entry name" value="AUXIN EFFLUX CARRIER FAMILY PROTEIN"/>
    <property type="match status" value="1"/>
</dbReference>
<feature type="transmembrane region" description="Helical" evidence="8">
    <location>
        <begin position="62"/>
        <end position="84"/>
    </location>
</feature>
<dbReference type="Pfam" id="PF03547">
    <property type="entry name" value="Mem_trans"/>
    <property type="match status" value="2"/>
</dbReference>
<sequence>MTVLLPAIIPVAFIIIIGVIAGRTLKIQKQTLSQLIVYILAPALVADSLYTTTISAQNAAQLLLGVFIIAFILYLLVSIISSILKFPSITRKSLIATALHPNNGNMGLPLVDFALGAAGLERAIIYMIGSSILLFGIAPAILAGKSLKHSLMVTFKLPLMWAMLAGLILRILQIELPFNLGEALHLLGRAAIPVALLILGMELVTTQFKVTKFEIISLNFRLILAPLVALLVGKLIQLNPLDLQVFILQSAMPTAVNTVVLATEFGGESLKVARTIVITTLLSFFTLPFVLWIAEQV</sequence>
<evidence type="ECO:0000313" key="10">
    <source>
        <dbReference type="Proteomes" id="UP000003781"/>
    </source>
</evidence>
<dbReference type="Proteomes" id="UP000003781">
    <property type="component" value="Unassembled WGS sequence"/>
</dbReference>
<dbReference type="OrthoDB" id="527159at2"/>
<dbReference type="GO" id="GO:0055085">
    <property type="term" value="P:transmembrane transport"/>
    <property type="evidence" value="ECO:0007669"/>
    <property type="project" value="InterPro"/>
</dbReference>
<evidence type="ECO:0000256" key="2">
    <source>
        <dbReference type="ARBA" id="ARBA00010145"/>
    </source>
</evidence>
<gene>
    <name evidence="9" type="ORF">CY0110_09707</name>
</gene>
<comment type="subcellular location">
    <subcellularLocation>
        <location evidence="1">Cell membrane</location>
        <topology evidence="1">Multi-pass membrane protein</topology>
    </subcellularLocation>
</comment>